<keyword evidence="5" id="KW-1185">Reference proteome</keyword>
<dbReference type="EMBL" id="LKHS01000009">
    <property type="protein sequence ID" value="KQH85914.1"/>
    <property type="molecule type" value="Genomic_DNA"/>
</dbReference>
<organism evidence="4 5">
    <name type="scientific">Vibrio furnissii</name>
    <dbReference type="NCBI Taxonomy" id="29494"/>
    <lineage>
        <taxon>Bacteria</taxon>
        <taxon>Pseudomonadati</taxon>
        <taxon>Pseudomonadota</taxon>
        <taxon>Gammaproteobacteria</taxon>
        <taxon>Vibrionales</taxon>
        <taxon>Vibrionaceae</taxon>
        <taxon>Vibrio</taxon>
    </lineage>
</organism>
<dbReference type="PROSITE" id="PS51300">
    <property type="entry name" value="NIRD"/>
    <property type="match status" value="1"/>
</dbReference>
<dbReference type="NCBIfam" id="TIGR02378">
    <property type="entry name" value="nirD_assim_sml"/>
    <property type="match status" value="1"/>
</dbReference>
<dbReference type="GeneID" id="50535880"/>
<keyword evidence="2" id="KW-0534">Nitrate assimilation</keyword>
<feature type="domain" description="Rieske-like [2Fe-2S]" evidence="3">
    <location>
        <begin position="4"/>
        <end position="105"/>
    </location>
</feature>
<evidence type="ECO:0000256" key="1">
    <source>
        <dbReference type="ARBA" id="ARBA00023002"/>
    </source>
</evidence>
<protein>
    <submittedName>
        <fullName evidence="4">Nitrite reductase</fullName>
    </submittedName>
</protein>
<dbReference type="InterPro" id="IPR012748">
    <property type="entry name" value="Rieske-like_NirD"/>
</dbReference>
<dbReference type="Pfam" id="PF13806">
    <property type="entry name" value="Rieske_2"/>
    <property type="match status" value="1"/>
</dbReference>
<dbReference type="SUPFAM" id="SSF50022">
    <property type="entry name" value="ISP domain"/>
    <property type="match status" value="1"/>
</dbReference>
<comment type="caution">
    <text evidence="4">The sequence shown here is derived from an EMBL/GenBank/DDBJ whole genome shotgun (WGS) entry which is preliminary data.</text>
</comment>
<dbReference type="AlphaFoldDB" id="A0A0Q2MDX6"/>
<sequence>MKQRLCHLSELTPFQGCGAWIGDQQAALFYLPGDEPHVYALQHWDPIGKAYVMARGIVGDVKGEPCVASPLYKQHFSLLTGQCVEKPDVALKTWRVLVEAEQVYVLLSETALA</sequence>
<dbReference type="PANTHER" id="PTHR40562:SF1">
    <property type="entry name" value="NITRITE REDUCTASE (NADH) SMALL SUBUNIT"/>
    <property type="match status" value="1"/>
</dbReference>
<dbReference type="Proteomes" id="UP000051221">
    <property type="component" value="Unassembled WGS sequence"/>
</dbReference>
<dbReference type="InterPro" id="IPR017881">
    <property type="entry name" value="NirD"/>
</dbReference>
<evidence type="ECO:0000313" key="5">
    <source>
        <dbReference type="Proteomes" id="UP000051221"/>
    </source>
</evidence>
<evidence type="ECO:0000259" key="3">
    <source>
        <dbReference type="Pfam" id="PF13806"/>
    </source>
</evidence>
<evidence type="ECO:0000256" key="2">
    <source>
        <dbReference type="ARBA" id="ARBA00023063"/>
    </source>
</evidence>
<dbReference type="InParanoid" id="A0A0Q2MDX6"/>
<dbReference type="GO" id="GO:0042128">
    <property type="term" value="P:nitrate assimilation"/>
    <property type="evidence" value="ECO:0007669"/>
    <property type="project" value="UniProtKB-KW"/>
</dbReference>
<dbReference type="RefSeq" id="WP_004725335.1">
    <property type="nucleotide sequence ID" value="NZ_CABLCD010000013.1"/>
</dbReference>
<evidence type="ECO:0000313" key="4">
    <source>
        <dbReference type="EMBL" id="KQH85914.1"/>
    </source>
</evidence>
<reference evidence="4 5" key="1">
    <citation type="submission" date="2015-08" db="EMBL/GenBank/DDBJ databases">
        <title>Antibacterial properties of a collection of Vibrionaceae strains.</title>
        <authorList>
            <person name="Giubergia S."/>
        </authorList>
    </citation>
    <scope>NUCLEOTIDE SEQUENCE [LARGE SCALE GENOMIC DNA]</scope>
    <source>
        <strain evidence="4 5">S0821</strain>
    </source>
</reference>
<name>A0A0Q2MDX6_VIBFU</name>
<dbReference type="CDD" id="cd03529">
    <property type="entry name" value="Rieske_NirD"/>
    <property type="match status" value="1"/>
</dbReference>
<accession>A0A0Q2MDX6</accession>
<dbReference type="PANTHER" id="PTHR40562">
    <property type="match status" value="1"/>
</dbReference>
<proteinExistence type="predicted"/>
<dbReference type="GO" id="GO:0051537">
    <property type="term" value="F:2 iron, 2 sulfur cluster binding"/>
    <property type="evidence" value="ECO:0007669"/>
    <property type="project" value="InterPro"/>
</dbReference>
<keyword evidence="1" id="KW-0560">Oxidoreductase</keyword>
<dbReference type="InterPro" id="IPR036922">
    <property type="entry name" value="Rieske_2Fe-2S_sf"/>
</dbReference>
<gene>
    <name evidence="4" type="ORF">AMR76_11595</name>
</gene>
<dbReference type="Gene3D" id="2.102.10.10">
    <property type="entry name" value="Rieske [2Fe-2S] iron-sulphur domain"/>
    <property type="match status" value="1"/>
</dbReference>
<dbReference type="GO" id="GO:0008942">
    <property type="term" value="F:nitrite reductase [NAD(P)H] activity"/>
    <property type="evidence" value="ECO:0007669"/>
    <property type="project" value="InterPro"/>
</dbReference>